<dbReference type="EMBL" id="FOIB01000009">
    <property type="protein sequence ID" value="SEU32733.1"/>
    <property type="molecule type" value="Genomic_DNA"/>
</dbReference>
<keyword evidence="6" id="KW-1185">Reference proteome</keyword>
<feature type="domain" description="DUF4126" evidence="3">
    <location>
        <begin position="9"/>
        <end position="177"/>
    </location>
</feature>
<proteinExistence type="predicted"/>
<dbReference type="Proteomes" id="UP000183760">
    <property type="component" value="Unassembled WGS sequence"/>
</dbReference>
<evidence type="ECO:0000313" key="7">
    <source>
        <dbReference type="Proteomes" id="UP000321514"/>
    </source>
</evidence>
<protein>
    <recommendedName>
        <fullName evidence="3">DUF4126 domain-containing protein</fullName>
    </recommendedName>
</protein>
<accession>A0A511T5S0</accession>
<feature type="transmembrane region" description="Helical" evidence="2">
    <location>
        <begin position="44"/>
        <end position="61"/>
    </location>
</feature>
<evidence type="ECO:0000259" key="3">
    <source>
        <dbReference type="Pfam" id="PF13548"/>
    </source>
</evidence>
<dbReference type="AlphaFoldDB" id="A0A511T5S0"/>
<keyword evidence="2" id="KW-0812">Transmembrane</keyword>
<keyword evidence="2" id="KW-0472">Membrane</keyword>
<evidence type="ECO:0000313" key="5">
    <source>
        <dbReference type="EMBL" id="SEU32733.1"/>
    </source>
</evidence>
<dbReference type="Pfam" id="PF13548">
    <property type="entry name" value="DUF4126"/>
    <property type="match status" value="1"/>
</dbReference>
<feature type="transmembrane region" description="Helical" evidence="2">
    <location>
        <begin position="167"/>
        <end position="184"/>
    </location>
</feature>
<evidence type="ECO:0000313" key="4">
    <source>
        <dbReference type="EMBL" id="GEN09519.1"/>
    </source>
</evidence>
<dbReference type="EMBL" id="BJXR01000034">
    <property type="protein sequence ID" value="GEN09519.1"/>
    <property type="molecule type" value="Genomic_DNA"/>
</dbReference>
<organism evidence="4 7">
    <name type="scientific">Myxococcus fulvus</name>
    <dbReference type="NCBI Taxonomy" id="33"/>
    <lineage>
        <taxon>Bacteria</taxon>
        <taxon>Pseudomonadati</taxon>
        <taxon>Myxococcota</taxon>
        <taxon>Myxococcia</taxon>
        <taxon>Myxococcales</taxon>
        <taxon>Cystobacterineae</taxon>
        <taxon>Myxococcaceae</taxon>
        <taxon>Myxococcus</taxon>
    </lineage>
</organism>
<comment type="caution">
    <text evidence="4">The sequence shown here is derived from an EMBL/GenBank/DDBJ whole genome shotgun (WGS) entry which is preliminary data.</text>
</comment>
<dbReference type="RefSeq" id="WP_046713164.1">
    <property type="nucleotide sequence ID" value="NZ_BJXR01000034.1"/>
</dbReference>
<evidence type="ECO:0000256" key="1">
    <source>
        <dbReference type="SAM" id="MobiDB-lite"/>
    </source>
</evidence>
<gene>
    <name evidence="4" type="ORF">MFU01_45560</name>
    <name evidence="5" type="ORF">SAMN05443572_109173</name>
</gene>
<reference evidence="5 6" key="1">
    <citation type="submission" date="2016-10" db="EMBL/GenBank/DDBJ databases">
        <authorList>
            <person name="Varghese N."/>
            <person name="Submissions S."/>
        </authorList>
    </citation>
    <scope>NUCLEOTIDE SEQUENCE [LARGE SCALE GENOMIC DNA]</scope>
    <source>
        <strain evidence="5 6">DSM 16525</strain>
    </source>
</reference>
<evidence type="ECO:0000256" key="2">
    <source>
        <dbReference type="SAM" id="Phobius"/>
    </source>
</evidence>
<dbReference type="Proteomes" id="UP000321514">
    <property type="component" value="Unassembled WGS sequence"/>
</dbReference>
<dbReference type="STRING" id="1334629.MFUL124B02_18245"/>
<evidence type="ECO:0000313" key="6">
    <source>
        <dbReference type="Proteomes" id="UP000183760"/>
    </source>
</evidence>
<dbReference type="InterPro" id="IPR025196">
    <property type="entry name" value="DUF4126"/>
</dbReference>
<feature type="region of interest" description="Disordered" evidence="1">
    <location>
        <begin position="237"/>
        <end position="264"/>
    </location>
</feature>
<sequence length="264" mass="27711">MLTYALVSQAIGLSGASGTRAGGSLLLLALAAHAQYLTLPPELTWLATPQALGAMVALLAFEMYTQRDSDLRMVLGLAQFALSAGSGATVALASVGVGTEGLPPWAVGAVGAFVAVSTLSLRQWLHTRVDHLETEVLRPRKWLLRIEDCFGLGLAAVAILWAPLALVLVLLFTAACAVAGWLAYRLEARGRRPCPAGCGARIRQEASRCPKCHADVPIARRLDLRLAGRMRDALQSALGSGTSGVSRADPSVRRGGGKLPSRLG</sequence>
<dbReference type="OrthoDB" id="9932296at2"/>
<reference evidence="4 7" key="2">
    <citation type="submission" date="2019-07" db="EMBL/GenBank/DDBJ databases">
        <title>Whole genome shotgun sequence of Myxococcus fulvus NBRC 100333.</title>
        <authorList>
            <person name="Hosoyama A."/>
            <person name="Uohara A."/>
            <person name="Ohji S."/>
            <person name="Ichikawa N."/>
        </authorList>
    </citation>
    <scope>NUCLEOTIDE SEQUENCE [LARGE SCALE GENOMIC DNA]</scope>
    <source>
        <strain evidence="4 7">NBRC 100333</strain>
    </source>
</reference>
<keyword evidence="2" id="KW-1133">Transmembrane helix</keyword>
<name>A0A511T5S0_MYXFU</name>
<feature type="transmembrane region" description="Helical" evidence="2">
    <location>
        <begin position="73"/>
        <end position="96"/>
    </location>
</feature>